<sequence length="424" mass="44623">MIYDREAEGESDKSGAISMDSLITAGALSLAAGDPLGALNLVALRDDAPALALRGIAMAQLGDLDRAKALLARAARAFGSREAVARARCVVAEAEIALVSRDLGRPQQTLDAARTVLADHGDRVNAAYAGYLALRRLLLLGRLDEAEARRAAFDPAPLPPAARAAYELVVAGIEIRRLRTAPARAALANAARAAAQAGIPSLSAEVEAAARVLTTPAARLIADGNERLLLLEEVEALLASPSLVVDATRNAVRAGGAIVSLDRRPVLFTLARVLAESWPGDASRTDLLRRAFRARQSDESHRARLRVEIGRTRAALRGLAGITATPNGFRLMPDGDRDVVVLAQPVEDDHAAVLALLSDGEAWSSSALALALGISQRSVQRALERLAETGKAQPFGRGRARRWVAASVPGFPTGLLLPSPLASR</sequence>
<proteinExistence type="predicted"/>
<organism evidence="1 2">
    <name type="scientific">Bauldia litoralis</name>
    <dbReference type="NCBI Taxonomy" id="665467"/>
    <lineage>
        <taxon>Bacteria</taxon>
        <taxon>Pseudomonadati</taxon>
        <taxon>Pseudomonadota</taxon>
        <taxon>Alphaproteobacteria</taxon>
        <taxon>Hyphomicrobiales</taxon>
        <taxon>Kaistiaceae</taxon>
        <taxon>Bauldia</taxon>
    </lineage>
</organism>
<gene>
    <name evidence="1" type="ORF">SAMN02982931_01214</name>
</gene>
<reference evidence="1 2" key="1">
    <citation type="submission" date="2016-10" db="EMBL/GenBank/DDBJ databases">
        <authorList>
            <person name="de Groot N.N."/>
        </authorList>
    </citation>
    <scope>NUCLEOTIDE SEQUENCE [LARGE SCALE GENOMIC DNA]</scope>
    <source>
        <strain evidence="1 2">ATCC 35022</strain>
    </source>
</reference>
<evidence type="ECO:0008006" key="3">
    <source>
        <dbReference type="Google" id="ProtNLM"/>
    </source>
</evidence>
<dbReference type="AlphaFoldDB" id="A0A1G6B4D7"/>
<dbReference type="Proteomes" id="UP000199071">
    <property type="component" value="Unassembled WGS sequence"/>
</dbReference>
<dbReference type="InterPro" id="IPR036390">
    <property type="entry name" value="WH_DNA-bd_sf"/>
</dbReference>
<keyword evidence="2" id="KW-1185">Reference proteome</keyword>
<evidence type="ECO:0000313" key="2">
    <source>
        <dbReference type="Proteomes" id="UP000199071"/>
    </source>
</evidence>
<dbReference type="SUPFAM" id="SSF46785">
    <property type="entry name" value="Winged helix' DNA-binding domain"/>
    <property type="match status" value="1"/>
</dbReference>
<name>A0A1G6B4D7_9HYPH</name>
<dbReference type="STRING" id="665467.SAMN02982931_01214"/>
<dbReference type="Pfam" id="PF13551">
    <property type="entry name" value="HTH_29"/>
    <property type="match status" value="1"/>
</dbReference>
<accession>A0A1G6B4D7</accession>
<protein>
    <recommendedName>
        <fullName evidence="3">HTH domain-containing protein</fullName>
    </recommendedName>
</protein>
<dbReference type="InterPro" id="IPR036388">
    <property type="entry name" value="WH-like_DNA-bd_sf"/>
</dbReference>
<evidence type="ECO:0000313" key="1">
    <source>
        <dbReference type="EMBL" id="SDB15501.1"/>
    </source>
</evidence>
<dbReference type="EMBL" id="FMXQ01000002">
    <property type="protein sequence ID" value="SDB15501.1"/>
    <property type="molecule type" value="Genomic_DNA"/>
</dbReference>
<dbReference type="Gene3D" id="1.10.10.10">
    <property type="entry name" value="Winged helix-like DNA-binding domain superfamily/Winged helix DNA-binding domain"/>
    <property type="match status" value="1"/>
</dbReference>